<dbReference type="EMBL" id="CM023485">
    <property type="protein sequence ID" value="KAH6930338.1"/>
    <property type="molecule type" value="Genomic_DNA"/>
</dbReference>
<sequence length="369" mass="41524">MARMEVHVHGTGMDPRHYDPRDWTPVLRAQTNHRATRNTIQTTNADASRRETRTHTQDAATAPALNSSSTQLCILRTVAQKIKQLPHLPKEGYKVVFWSQGGLELTTLQPRNHLNAFTNAAALTEPSTLQLRIHPVNNTCTVSVANQDDALKLVQLQKTTYDERQYAMAAYIAPPDGSVRGVITNPYWKESPQEILCDLVASNQQRNCIRRSTDGADTVHTHHVWSNHRPPKIVYGGGLHLCTPYTPKVKTCSNCCSIGHRTDVCVQPRTHKCPRCGLSHPMDETTTCKPVCIICQGPHLTASRDCKHRHQPRTKQSSERQAMYRRRVENKSPHPASTKRTEAHEDPHAQDSPRVQTDRTGLTSLKHPR</sequence>
<reference evidence="1" key="1">
    <citation type="submission" date="2020-05" db="EMBL/GenBank/DDBJ databases">
        <title>Large-scale comparative analyses of tick genomes elucidate their genetic diversity and vector capacities.</title>
        <authorList>
            <person name="Jia N."/>
            <person name="Wang J."/>
            <person name="Shi W."/>
            <person name="Du L."/>
            <person name="Sun Y."/>
            <person name="Zhan W."/>
            <person name="Jiang J."/>
            <person name="Wang Q."/>
            <person name="Zhang B."/>
            <person name="Ji P."/>
            <person name="Sakyi L.B."/>
            <person name="Cui X."/>
            <person name="Yuan T."/>
            <person name="Jiang B."/>
            <person name="Yang W."/>
            <person name="Lam T.T.-Y."/>
            <person name="Chang Q."/>
            <person name="Ding S."/>
            <person name="Wang X."/>
            <person name="Zhu J."/>
            <person name="Ruan X."/>
            <person name="Zhao L."/>
            <person name="Wei J."/>
            <person name="Que T."/>
            <person name="Du C."/>
            <person name="Cheng J."/>
            <person name="Dai P."/>
            <person name="Han X."/>
            <person name="Huang E."/>
            <person name="Gao Y."/>
            <person name="Liu J."/>
            <person name="Shao H."/>
            <person name="Ye R."/>
            <person name="Li L."/>
            <person name="Wei W."/>
            <person name="Wang X."/>
            <person name="Wang C."/>
            <person name="Yang T."/>
            <person name="Huo Q."/>
            <person name="Li W."/>
            <person name="Guo W."/>
            <person name="Chen H."/>
            <person name="Zhou L."/>
            <person name="Ni X."/>
            <person name="Tian J."/>
            <person name="Zhou Y."/>
            <person name="Sheng Y."/>
            <person name="Liu T."/>
            <person name="Pan Y."/>
            <person name="Xia L."/>
            <person name="Li J."/>
            <person name="Zhao F."/>
            <person name="Cao W."/>
        </authorList>
    </citation>
    <scope>NUCLEOTIDE SEQUENCE</scope>
    <source>
        <strain evidence="1">Hyas-2018</strain>
    </source>
</reference>
<dbReference type="Proteomes" id="UP000821845">
    <property type="component" value="Chromosome 5"/>
</dbReference>
<name>A0ACB7S6F1_HYAAI</name>
<protein>
    <submittedName>
        <fullName evidence="1">Uncharacterized protein</fullName>
    </submittedName>
</protein>
<organism evidence="1 2">
    <name type="scientific">Hyalomma asiaticum</name>
    <name type="common">Tick</name>
    <dbReference type="NCBI Taxonomy" id="266040"/>
    <lineage>
        <taxon>Eukaryota</taxon>
        <taxon>Metazoa</taxon>
        <taxon>Ecdysozoa</taxon>
        <taxon>Arthropoda</taxon>
        <taxon>Chelicerata</taxon>
        <taxon>Arachnida</taxon>
        <taxon>Acari</taxon>
        <taxon>Parasitiformes</taxon>
        <taxon>Ixodida</taxon>
        <taxon>Ixodoidea</taxon>
        <taxon>Ixodidae</taxon>
        <taxon>Hyalomminae</taxon>
        <taxon>Hyalomma</taxon>
    </lineage>
</organism>
<proteinExistence type="predicted"/>
<comment type="caution">
    <text evidence="1">The sequence shown here is derived from an EMBL/GenBank/DDBJ whole genome shotgun (WGS) entry which is preliminary data.</text>
</comment>
<keyword evidence="2" id="KW-1185">Reference proteome</keyword>
<evidence type="ECO:0000313" key="1">
    <source>
        <dbReference type="EMBL" id="KAH6930338.1"/>
    </source>
</evidence>
<evidence type="ECO:0000313" key="2">
    <source>
        <dbReference type="Proteomes" id="UP000821845"/>
    </source>
</evidence>
<accession>A0ACB7S6F1</accession>
<gene>
    <name evidence="1" type="ORF">HPB50_012885</name>
</gene>